<keyword evidence="6 14" id="KW-0479">Metal-binding</keyword>
<keyword evidence="11 14" id="KW-0482">Metalloprotease</keyword>
<feature type="transmembrane region" description="Helical" evidence="14">
    <location>
        <begin position="129"/>
        <end position="150"/>
    </location>
</feature>
<keyword evidence="3 14" id="KW-1003">Cell membrane</keyword>
<evidence type="ECO:0000313" key="21">
    <source>
        <dbReference type="Proteomes" id="UP000249516"/>
    </source>
</evidence>
<keyword evidence="12 17" id="KW-0129">CBS domain</keyword>
<dbReference type="PIRSF" id="PIRSF006404">
    <property type="entry name" value="UCP006404_Pept_M50_CBS"/>
    <property type="match status" value="1"/>
</dbReference>
<comment type="subcellular location">
    <subcellularLocation>
        <location evidence="1 14">Cell membrane</location>
        <topology evidence="1 14">Multi-pass membrane protein</topology>
    </subcellularLocation>
</comment>
<protein>
    <recommendedName>
        <fullName evidence="14">Zinc metalloprotease</fullName>
    </recommendedName>
</protein>
<gene>
    <name evidence="20" type="ORF">C1C97_001100</name>
</gene>
<evidence type="ECO:0000256" key="12">
    <source>
        <dbReference type="ARBA" id="ARBA00023122"/>
    </source>
</evidence>
<dbReference type="GO" id="GO:0005886">
    <property type="term" value="C:plasma membrane"/>
    <property type="evidence" value="ECO:0007669"/>
    <property type="project" value="UniProtKB-SubCell"/>
</dbReference>
<sequence>MRPSRSSAPAPEPSDTRSPEGGPRPRGVRLGRVLGVELLLDRSWFVIAALTVVMYGPVLWRLYPGLGWFNLVLALGFAVGLALSVLVHELAHAVAGRSAGWPVTRIVLTLMGGHTAFGTVRTRPLATALVSLAGPLSNVAVAAAGTALLATAPPSAAGPGWALLQLLVLANWVLGLFNLLPGLPLDGGRVTEAVVWAATGSETRGTTVAAWCGRVIAALTVLGAVWLGQWREPVVLAVTLLVAGFIFLGAGQALRQSRLMGVLDAVRADGIARPAMEFSPTTPLALVDATVTAATADDHRGWTPDVVVRDPARGLLGVLSPERAAEVAPEERSGVPVGQVAVWSPDRARVAPDTRGGDMVRLMESEHLPWLWVVDGAGYVTGVVHHEDVARYALRG</sequence>
<keyword evidence="21" id="KW-1185">Reference proteome</keyword>
<organism evidence="20 21">
    <name type="scientific">Kocuria tytonis</name>
    <dbReference type="NCBI Taxonomy" id="2054280"/>
    <lineage>
        <taxon>Bacteria</taxon>
        <taxon>Bacillati</taxon>
        <taxon>Actinomycetota</taxon>
        <taxon>Actinomycetes</taxon>
        <taxon>Micrococcales</taxon>
        <taxon>Micrococcaceae</taxon>
        <taxon>Kocuria</taxon>
    </lineage>
</organism>
<dbReference type="PANTHER" id="PTHR39188">
    <property type="entry name" value="MEMBRANE-ASSOCIATED ZINC METALLOPROTEASE M50B"/>
    <property type="match status" value="1"/>
</dbReference>
<feature type="transmembrane region" description="Helical" evidence="14">
    <location>
        <begin position="67"/>
        <end position="87"/>
    </location>
</feature>
<evidence type="ECO:0000256" key="17">
    <source>
        <dbReference type="PROSITE-ProRule" id="PRU00703"/>
    </source>
</evidence>
<evidence type="ECO:0000256" key="14">
    <source>
        <dbReference type="PIRNR" id="PIRNR006404"/>
    </source>
</evidence>
<evidence type="ECO:0000256" key="6">
    <source>
        <dbReference type="ARBA" id="ARBA00022723"/>
    </source>
</evidence>
<evidence type="ECO:0000256" key="16">
    <source>
        <dbReference type="PIRSR" id="PIRSR006404-2"/>
    </source>
</evidence>
<evidence type="ECO:0000256" key="4">
    <source>
        <dbReference type="ARBA" id="ARBA00022670"/>
    </source>
</evidence>
<evidence type="ECO:0000256" key="11">
    <source>
        <dbReference type="ARBA" id="ARBA00023049"/>
    </source>
</evidence>
<dbReference type="GO" id="GO:0008237">
    <property type="term" value="F:metallopeptidase activity"/>
    <property type="evidence" value="ECO:0007669"/>
    <property type="project" value="UniProtKB-UniRule"/>
</dbReference>
<evidence type="ECO:0000256" key="8">
    <source>
        <dbReference type="ARBA" id="ARBA00022801"/>
    </source>
</evidence>
<dbReference type="Gene3D" id="3.10.580.10">
    <property type="entry name" value="CBS-domain"/>
    <property type="match status" value="1"/>
</dbReference>
<dbReference type="InterPro" id="IPR016483">
    <property type="entry name" value="UCP006404_Pept_M50_CBS"/>
</dbReference>
<evidence type="ECO:0000256" key="1">
    <source>
        <dbReference type="ARBA" id="ARBA00004651"/>
    </source>
</evidence>
<feature type="binding site" evidence="16">
    <location>
        <position position="88"/>
    </location>
    <ligand>
        <name>Zn(2+)</name>
        <dbReference type="ChEBI" id="CHEBI:29105"/>
        <note>catalytic</note>
    </ligand>
</feature>
<dbReference type="PROSITE" id="PS51371">
    <property type="entry name" value="CBS"/>
    <property type="match status" value="1"/>
</dbReference>
<evidence type="ECO:0000313" key="20">
    <source>
        <dbReference type="EMBL" id="RKQ36313.1"/>
    </source>
</evidence>
<dbReference type="AlphaFoldDB" id="A0A495A964"/>
<feature type="region of interest" description="Disordered" evidence="18">
    <location>
        <begin position="1"/>
        <end position="26"/>
    </location>
</feature>
<dbReference type="OrthoDB" id="9781963at2"/>
<dbReference type="Proteomes" id="UP000249516">
    <property type="component" value="Unassembled WGS sequence"/>
</dbReference>
<keyword evidence="8 14" id="KW-0378">Hydrolase</keyword>
<reference evidence="20 21" key="1">
    <citation type="submission" date="2018-10" db="EMBL/GenBank/DDBJ databases">
        <title>Kocuria tytouropygialis sp. nov., isolated from the uropygial gland of an American barn owl (Tyto furcata).</title>
        <authorList>
            <person name="Braun M.S."/>
            <person name="Wang E."/>
            <person name="Zimmermann S."/>
            <person name="Wagner H."/>
            <person name="Wink M."/>
        </authorList>
    </citation>
    <scope>NUCLEOTIDE SEQUENCE [LARGE SCALE GENOMIC DNA]</scope>
    <source>
        <strain evidence="20 21">442</strain>
    </source>
</reference>
<dbReference type="GO" id="GO:0006508">
    <property type="term" value="P:proteolysis"/>
    <property type="evidence" value="ECO:0007669"/>
    <property type="project" value="UniProtKB-KW"/>
</dbReference>
<keyword evidence="10 14" id="KW-1133">Transmembrane helix</keyword>
<feature type="transmembrane region" description="Helical" evidence="14">
    <location>
        <begin position="162"/>
        <end position="180"/>
    </location>
</feature>
<evidence type="ECO:0000256" key="2">
    <source>
        <dbReference type="ARBA" id="ARBA00007931"/>
    </source>
</evidence>
<dbReference type="SUPFAM" id="SSF54631">
    <property type="entry name" value="CBS-domain pair"/>
    <property type="match status" value="1"/>
</dbReference>
<dbReference type="PANTHER" id="PTHR39188:SF3">
    <property type="entry name" value="STAGE IV SPORULATION PROTEIN FB"/>
    <property type="match status" value="1"/>
</dbReference>
<evidence type="ECO:0000259" key="19">
    <source>
        <dbReference type="PROSITE" id="PS51371"/>
    </source>
</evidence>
<keyword evidence="4 14" id="KW-0645">Protease</keyword>
<feature type="active site" evidence="15">
    <location>
        <position position="89"/>
    </location>
</feature>
<feature type="transmembrane region" description="Helical" evidence="14">
    <location>
        <begin position="234"/>
        <end position="254"/>
    </location>
</feature>
<dbReference type="InterPro" id="IPR046342">
    <property type="entry name" value="CBS_dom_sf"/>
</dbReference>
<evidence type="ECO:0000256" key="7">
    <source>
        <dbReference type="ARBA" id="ARBA00022737"/>
    </source>
</evidence>
<dbReference type="GO" id="GO:0046872">
    <property type="term" value="F:metal ion binding"/>
    <property type="evidence" value="ECO:0007669"/>
    <property type="project" value="UniProtKB-UniRule"/>
</dbReference>
<evidence type="ECO:0000256" key="3">
    <source>
        <dbReference type="ARBA" id="ARBA00022475"/>
    </source>
</evidence>
<accession>A0A495A964</accession>
<keyword evidence="5 14" id="KW-0812">Transmembrane</keyword>
<comment type="similarity">
    <text evidence="2 14">Belongs to the peptidase M50B family.</text>
</comment>
<proteinExistence type="inferred from homology"/>
<feature type="transmembrane region" description="Helical" evidence="14">
    <location>
        <begin position="208"/>
        <end position="228"/>
    </location>
</feature>
<evidence type="ECO:0000256" key="5">
    <source>
        <dbReference type="ARBA" id="ARBA00022692"/>
    </source>
</evidence>
<evidence type="ECO:0000256" key="9">
    <source>
        <dbReference type="ARBA" id="ARBA00022833"/>
    </source>
</evidence>
<dbReference type="Pfam" id="PF02163">
    <property type="entry name" value="Peptidase_M50"/>
    <property type="match status" value="2"/>
</dbReference>
<evidence type="ECO:0000256" key="18">
    <source>
        <dbReference type="SAM" id="MobiDB-lite"/>
    </source>
</evidence>
<dbReference type="RefSeq" id="WP_121029730.1">
    <property type="nucleotide sequence ID" value="NZ_PNJG02000001.1"/>
</dbReference>
<dbReference type="InterPro" id="IPR008915">
    <property type="entry name" value="Peptidase_M50"/>
</dbReference>
<evidence type="ECO:0000256" key="13">
    <source>
        <dbReference type="ARBA" id="ARBA00023136"/>
    </source>
</evidence>
<dbReference type="EMBL" id="PNJG02000001">
    <property type="protein sequence ID" value="RKQ36313.1"/>
    <property type="molecule type" value="Genomic_DNA"/>
</dbReference>
<evidence type="ECO:0000256" key="15">
    <source>
        <dbReference type="PIRSR" id="PIRSR006404-1"/>
    </source>
</evidence>
<name>A0A495A964_9MICC</name>
<feature type="transmembrane region" description="Helical" evidence="14">
    <location>
        <begin position="43"/>
        <end position="60"/>
    </location>
</feature>
<feature type="binding site" evidence="16">
    <location>
        <position position="92"/>
    </location>
    <ligand>
        <name>Zn(2+)</name>
        <dbReference type="ChEBI" id="CHEBI:29105"/>
        <note>catalytic</note>
    </ligand>
</feature>
<evidence type="ECO:0000256" key="10">
    <source>
        <dbReference type="ARBA" id="ARBA00022989"/>
    </source>
</evidence>
<dbReference type="InterPro" id="IPR000644">
    <property type="entry name" value="CBS_dom"/>
</dbReference>
<keyword evidence="13 14" id="KW-0472">Membrane</keyword>
<keyword evidence="9 14" id="KW-0862">Zinc</keyword>
<keyword evidence="7" id="KW-0677">Repeat</keyword>
<feature type="binding site" evidence="16">
    <location>
        <position position="186"/>
    </location>
    <ligand>
        <name>Zn(2+)</name>
        <dbReference type="ChEBI" id="CHEBI:29105"/>
        <note>catalytic</note>
    </ligand>
</feature>
<comment type="cofactor">
    <cofactor evidence="14 16">
        <name>Zn(2+)</name>
        <dbReference type="ChEBI" id="CHEBI:29105"/>
    </cofactor>
    <text evidence="14 16">Binds 1 zinc ion per subunit.</text>
</comment>
<feature type="domain" description="CBS" evidence="19">
    <location>
        <begin position="343"/>
        <end position="396"/>
    </location>
</feature>
<comment type="caution">
    <text evidence="20">The sequence shown here is derived from an EMBL/GenBank/DDBJ whole genome shotgun (WGS) entry which is preliminary data.</text>
</comment>